<reference evidence="2 3" key="1">
    <citation type="journal article" date="2019" name="New Phytol.">
        <title>Comparative genomics reveals unique wood-decay strategies and fruiting body development in the Schizophyllaceae.</title>
        <authorList>
            <person name="Almasi E."/>
            <person name="Sahu N."/>
            <person name="Krizsan K."/>
            <person name="Balint B."/>
            <person name="Kovacs G.M."/>
            <person name="Kiss B."/>
            <person name="Cseklye J."/>
            <person name="Drula E."/>
            <person name="Henrissat B."/>
            <person name="Nagy I."/>
            <person name="Chovatia M."/>
            <person name="Adam C."/>
            <person name="LaButti K."/>
            <person name="Lipzen A."/>
            <person name="Riley R."/>
            <person name="Grigoriev I.V."/>
            <person name="Nagy L.G."/>
        </authorList>
    </citation>
    <scope>NUCLEOTIDE SEQUENCE [LARGE SCALE GENOMIC DNA]</scope>
    <source>
        <strain evidence="2 3">NL-1724</strain>
    </source>
</reference>
<dbReference type="EMBL" id="VDMD01000002">
    <property type="protein sequence ID" value="TRM68148.1"/>
    <property type="molecule type" value="Genomic_DNA"/>
</dbReference>
<proteinExistence type="predicted"/>
<evidence type="ECO:0000313" key="3">
    <source>
        <dbReference type="Proteomes" id="UP000320762"/>
    </source>
</evidence>
<name>A0A550CTM9_9AGAR</name>
<dbReference type="Proteomes" id="UP000320762">
    <property type="component" value="Unassembled WGS sequence"/>
</dbReference>
<keyword evidence="3" id="KW-1185">Reference proteome</keyword>
<evidence type="ECO:0000256" key="1">
    <source>
        <dbReference type="SAM" id="MobiDB-lite"/>
    </source>
</evidence>
<organism evidence="2 3">
    <name type="scientific">Schizophyllum amplum</name>
    <dbReference type="NCBI Taxonomy" id="97359"/>
    <lineage>
        <taxon>Eukaryota</taxon>
        <taxon>Fungi</taxon>
        <taxon>Dikarya</taxon>
        <taxon>Basidiomycota</taxon>
        <taxon>Agaricomycotina</taxon>
        <taxon>Agaricomycetes</taxon>
        <taxon>Agaricomycetidae</taxon>
        <taxon>Agaricales</taxon>
        <taxon>Schizophyllaceae</taxon>
        <taxon>Schizophyllum</taxon>
    </lineage>
</organism>
<protein>
    <submittedName>
        <fullName evidence="2">Uncharacterized protein</fullName>
    </submittedName>
</protein>
<comment type="caution">
    <text evidence="2">The sequence shown here is derived from an EMBL/GenBank/DDBJ whole genome shotgun (WGS) entry which is preliminary data.</text>
</comment>
<gene>
    <name evidence="2" type="ORF">BD626DRAFT_480922</name>
</gene>
<feature type="region of interest" description="Disordered" evidence="1">
    <location>
        <begin position="1"/>
        <end position="22"/>
    </location>
</feature>
<sequence length="165" mass="18866">MSARPRRATRTTLPRSDTPDEFQAAGRQHGHLSCAGRPRDVRCICQTPDGLSADTRSDGRKMKYMFLPCEPSRHYIDIEILQLYTAMGQCCDMDALRDLGRLCDDLWMPGSNEWIFPHFVLAYPIVCPFRCSADWSPWISVQRRPSIPTTMKWNASQRARQPSGC</sequence>
<accession>A0A550CTM9</accession>
<evidence type="ECO:0000313" key="2">
    <source>
        <dbReference type="EMBL" id="TRM68148.1"/>
    </source>
</evidence>
<dbReference type="AlphaFoldDB" id="A0A550CTM9"/>